<keyword evidence="5 11" id="KW-0964">Secreted</keyword>
<keyword evidence="4 11" id="KW-0134">Cell wall</keyword>
<dbReference type="InterPro" id="IPR011050">
    <property type="entry name" value="Pectin_lyase_fold/virulence"/>
</dbReference>
<comment type="catalytic activity">
    <reaction evidence="9 11">
        <text>[(1-&gt;4)-alpha-D-galacturonosyl methyl ester](n) + n H2O = [(1-&gt;4)-alpha-D-galacturonosyl](n) + n methanol + n H(+)</text>
        <dbReference type="Rhea" id="RHEA:22380"/>
        <dbReference type="Rhea" id="RHEA-COMP:14570"/>
        <dbReference type="Rhea" id="RHEA-COMP:14573"/>
        <dbReference type="ChEBI" id="CHEBI:15377"/>
        <dbReference type="ChEBI" id="CHEBI:15378"/>
        <dbReference type="ChEBI" id="CHEBI:17790"/>
        <dbReference type="ChEBI" id="CHEBI:140522"/>
        <dbReference type="ChEBI" id="CHEBI:140523"/>
        <dbReference type="EC" id="3.1.1.11"/>
    </reaction>
</comment>
<keyword evidence="6 11" id="KW-0378">Hydrolase</keyword>
<reference evidence="13" key="1">
    <citation type="submission" date="2020-06" db="EMBL/GenBank/DDBJ databases">
        <authorList>
            <person name="Li T."/>
            <person name="Hu X."/>
            <person name="Zhang T."/>
            <person name="Song X."/>
            <person name="Zhang H."/>
            <person name="Dai N."/>
            <person name="Sheng W."/>
            <person name="Hou X."/>
            <person name="Wei L."/>
        </authorList>
    </citation>
    <scope>NUCLEOTIDE SEQUENCE</scope>
    <source>
        <strain evidence="13">K16</strain>
        <tissue evidence="13">Leaf</tissue>
    </source>
</reference>
<dbReference type="PANTHER" id="PTHR31707">
    <property type="entry name" value="PECTINESTERASE"/>
    <property type="match status" value="1"/>
</dbReference>
<protein>
    <recommendedName>
        <fullName evidence="3 11">Pectinesterase</fullName>
        <ecNumber evidence="3 11">3.1.1.11</ecNumber>
    </recommendedName>
</protein>
<evidence type="ECO:0000259" key="12">
    <source>
        <dbReference type="Pfam" id="PF01095"/>
    </source>
</evidence>
<keyword evidence="8 11" id="KW-0961">Cell wall biogenesis/degradation</keyword>
<accession>A0AAE1WXE8</accession>
<evidence type="ECO:0000256" key="5">
    <source>
        <dbReference type="ARBA" id="ARBA00022525"/>
    </source>
</evidence>
<evidence type="ECO:0000256" key="4">
    <source>
        <dbReference type="ARBA" id="ARBA00022512"/>
    </source>
</evidence>
<sequence length="259" mass="28934">MEAIAAAPVYSISRYYIHVEAGVYRERVEVSIINGDGFIAKFITFENSAGDGSQAVAVTSVSNQSAFFQCTFLGYQDTLYAKSGWQFYRECNIYGTVDFVFGAAAAIFQSCNLFSRLPKTITFSTQNKQDTHVSSGYVIQNCTLTVAPGLERQKPLFKAYLGRPWSNLSTVIVMESYLDDIIQPTGWLSWGNISTNKVTYYEFRNHGPGASTGKRVNWKGYKAVTQANMVRKFTVARFIFGDDWLPGTGIPFTRGFMTD</sequence>
<comment type="pathway">
    <text evidence="2 11">Glycan metabolism; pectin degradation; 2-dehydro-3-deoxy-D-gluconate from pectin: step 1/5.</text>
</comment>
<feature type="active site" evidence="10">
    <location>
        <position position="98"/>
    </location>
</feature>
<name>A0AAE1WXE8_9LAMI</name>
<dbReference type="PROSITE" id="PS00800">
    <property type="entry name" value="PECTINESTERASE_1"/>
    <property type="match status" value="1"/>
</dbReference>
<dbReference type="InterPro" id="IPR012334">
    <property type="entry name" value="Pectin_lyas_fold"/>
</dbReference>
<dbReference type="GO" id="GO:0045490">
    <property type="term" value="P:pectin catabolic process"/>
    <property type="evidence" value="ECO:0007669"/>
    <property type="project" value="UniProtKB-UniRule"/>
</dbReference>
<dbReference type="PROSITE" id="PS00503">
    <property type="entry name" value="PECTINESTERASE_2"/>
    <property type="match status" value="1"/>
</dbReference>
<dbReference type="EC" id="3.1.1.11" evidence="3 11"/>
<keyword evidence="7 11" id="KW-0063">Aspartyl esterase</keyword>
<dbReference type="InterPro" id="IPR033131">
    <property type="entry name" value="Pectinesterase_Asp_AS"/>
</dbReference>
<evidence type="ECO:0000256" key="1">
    <source>
        <dbReference type="ARBA" id="ARBA00004191"/>
    </source>
</evidence>
<gene>
    <name evidence="13" type="ORF">Sango_1212900</name>
</gene>
<evidence type="ECO:0000256" key="11">
    <source>
        <dbReference type="RuleBase" id="RU000589"/>
    </source>
</evidence>
<comment type="function">
    <text evidence="11">Acts in the modification of cell walls via demethylesterification of cell wall pectin.</text>
</comment>
<proteinExistence type="predicted"/>
<feature type="domain" description="Pectinesterase catalytic" evidence="12">
    <location>
        <begin position="33"/>
        <end position="242"/>
    </location>
</feature>
<evidence type="ECO:0000256" key="7">
    <source>
        <dbReference type="ARBA" id="ARBA00023085"/>
    </source>
</evidence>
<dbReference type="Proteomes" id="UP001289374">
    <property type="component" value="Unassembled WGS sequence"/>
</dbReference>
<dbReference type="InterPro" id="IPR018040">
    <property type="entry name" value="Pectinesterase_Tyr_AS"/>
</dbReference>
<dbReference type="GO" id="GO:0042545">
    <property type="term" value="P:cell wall modification"/>
    <property type="evidence" value="ECO:0007669"/>
    <property type="project" value="UniProtKB-UniRule"/>
</dbReference>
<keyword evidence="14" id="KW-1185">Reference proteome</keyword>
<dbReference type="GO" id="GO:0030599">
    <property type="term" value="F:pectinesterase activity"/>
    <property type="evidence" value="ECO:0007669"/>
    <property type="project" value="UniProtKB-UniRule"/>
</dbReference>
<organism evidence="13 14">
    <name type="scientific">Sesamum angolense</name>
    <dbReference type="NCBI Taxonomy" id="2727404"/>
    <lineage>
        <taxon>Eukaryota</taxon>
        <taxon>Viridiplantae</taxon>
        <taxon>Streptophyta</taxon>
        <taxon>Embryophyta</taxon>
        <taxon>Tracheophyta</taxon>
        <taxon>Spermatophyta</taxon>
        <taxon>Magnoliopsida</taxon>
        <taxon>eudicotyledons</taxon>
        <taxon>Gunneridae</taxon>
        <taxon>Pentapetalae</taxon>
        <taxon>asterids</taxon>
        <taxon>lamiids</taxon>
        <taxon>Lamiales</taxon>
        <taxon>Pedaliaceae</taxon>
        <taxon>Sesamum</taxon>
    </lineage>
</organism>
<dbReference type="SUPFAM" id="SSF51126">
    <property type="entry name" value="Pectin lyase-like"/>
    <property type="match status" value="1"/>
</dbReference>
<evidence type="ECO:0000256" key="6">
    <source>
        <dbReference type="ARBA" id="ARBA00022801"/>
    </source>
</evidence>
<comment type="subcellular location">
    <subcellularLocation>
        <location evidence="1 11">Secreted</location>
        <location evidence="1 11">Cell wall</location>
    </subcellularLocation>
</comment>
<dbReference type="AlphaFoldDB" id="A0AAE1WXE8"/>
<evidence type="ECO:0000256" key="9">
    <source>
        <dbReference type="ARBA" id="ARBA00047928"/>
    </source>
</evidence>
<evidence type="ECO:0000313" key="14">
    <source>
        <dbReference type="Proteomes" id="UP001289374"/>
    </source>
</evidence>
<dbReference type="InterPro" id="IPR000070">
    <property type="entry name" value="Pectinesterase_cat"/>
</dbReference>
<evidence type="ECO:0000313" key="13">
    <source>
        <dbReference type="EMBL" id="KAK4401068.1"/>
    </source>
</evidence>
<dbReference type="Gene3D" id="2.160.20.10">
    <property type="entry name" value="Single-stranded right-handed beta-helix, Pectin lyase-like"/>
    <property type="match status" value="1"/>
</dbReference>
<evidence type="ECO:0000256" key="10">
    <source>
        <dbReference type="PROSITE-ProRule" id="PRU10040"/>
    </source>
</evidence>
<comment type="caution">
    <text evidence="13">The sequence shown here is derived from an EMBL/GenBank/DDBJ whole genome shotgun (WGS) entry which is preliminary data.</text>
</comment>
<evidence type="ECO:0000256" key="8">
    <source>
        <dbReference type="ARBA" id="ARBA00023316"/>
    </source>
</evidence>
<dbReference type="Pfam" id="PF01095">
    <property type="entry name" value="Pectinesterase"/>
    <property type="match status" value="1"/>
</dbReference>
<evidence type="ECO:0000256" key="2">
    <source>
        <dbReference type="ARBA" id="ARBA00005184"/>
    </source>
</evidence>
<reference evidence="13" key="2">
    <citation type="journal article" date="2024" name="Plant">
        <title>Genomic evolution and insights into agronomic trait innovations of Sesamum species.</title>
        <authorList>
            <person name="Miao H."/>
            <person name="Wang L."/>
            <person name="Qu L."/>
            <person name="Liu H."/>
            <person name="Sun Y."/>
            <person name="Le M."/>
            <person name="Wang Q."/>
            <person name="Wei S."/>
            <person name="Zheng Y."/>
            <person name="Lin W."/>
            <person name="Duan Y."/>
            <person name="Cao H."/>
            <person name="Xiong S."/>
            <person name="Wang X."/>
            <person name="Wei L."/>
            <person name="Li C."/>
            <person name="Ma Q."/>
            <person name="Ju M."/>
            <person name="Zhao R."/>
            <person name="Li G."/>
            <person name="Mu C."/>
            <person name="Tian Q."/>
            <person name="Mei H."/>
            <person name="Zhang T."/>
            <person name="Gao T."/>
            <person name="Zhang H."/>
        </authorList>
    </citation>
    <scope>NUCLEOTIDE SEQUENCE</scope>
    <source>
        <strain evidence="13">K16</strain>
    </source>
</reference>
<dbReference type="EMBL" id="JACGWL010000006">
    <property type="protein sequence ID" value="KAK4401068.1"/>
    <property type="molecule type" value="Genomic_DNA"/>
</dbReference>
<evidence type="ECO:0000256" key="3">
    <source>
        <dbReference type="ARBA" id="ARBA00013229"/>
    </source>
</evidence>